<dbReference type="AlphaFoldDB" id="A0A191ZDN1"/>
<dbReference type="InterPro" id="IPR016032">
    <property type="entry name" value="Sig_transdc_resp-reg_C-effctor"/>
</dbReference>
<reference evidence="10" key="1">
    <citation type="submission" date="2016-04" db="EMBL/GenBank/DDBJ databases">
        <title>The essential role of RsrS/RsrR two-component signaling system in regulation of tetrathionate intermediate thiosulfate-oxidizing pathway in Acidithiobacillus caldus.</title>
        <authorList>
            <person name="Wang Z."/>
        </authorList>
    </citation>
    <scope>NUCLEOTIDE SEQUENCE</scope>
    <source>
        <strain evidence="10">MTH-04</strain>
    </source>
</reference>
<dbReference type="PANTHER" id="PTHR48111:SF4">
    <property type="entry name" value="DNA-BINDING DUAL TRANSCRIPTIONAL REGULATOR OMPR"/>
    <property type="match status" value="1"/>
</dbReference>
<evidence type="ECO:0000259" key="9">
    <source>
        <dbReference type="PROSITE" id="PS51755"/>
    </source>
</evidence>
<evidence type="ECO:0000313" key="10">
    <source>
        <dbReference type="EMBL" id="ANJ65973.1"/>
    </source>
</evidence>
<dbReference type="GO" id="GO:0000156">
    <property type="term" value="F:phosphorelay response regulator activity"/>
    <property type="evidence" value="ECO:0007669"/>
    <property type="project" value="TreeGrafter"/>
</dbReference>
<dbReference type="SMART" id="SM00448">
    <property type="entry name" value="REC"/>
    <property type="match status" value="1"/>
</dbReference>
<dbReference type="EMBL" id="KX161704">
    <property type="protein sequence ID" value="ANJ65973.1"/>
    <property type="molecule type" value="Genomic_DNA"/>
</dbReference>
<evidence type="ECO:0000259" key="8">
    <source>
        <dbReference type="PROSITE" id="PS50110"/>
    </source>
</evidence>
<keyword evidence="5" id="KW-0804">Transcription</keyword>
<evidence type="ECO:0000256" key="2">
    <source>
        <dbReference type="ARBA" id="ARBA00023012"/>
    </source>
</evidence>
<feature type="modified residue" description="4-aspartylphosphate" evidence="6">
    <location>
        <position position="57"/>
    </location>
</feature>
<keyword evidence="2" id="KW-0902">Two-component regulatory system</keyword>
<dbReference type="SMR" id="A0A191ZDN1"/>
<keyword evidence="3" id="KW-0805">Transcription regulation</keyword>
<name>A0A191ZDN1_9PROT</name>
<dbReference type="InterPro" id="IPR001789">
    <property type="entry name" value="Sig_transdc_resp-reg_receiver"/>
</dbReference>
<dbReference type="InterPro" id="IPR011006">
    <property type="entry name" value="CheY-like_superfamily"/>
</dbReference>
<dbReference type="GO" id="GO:0006355">
    <property type="term" value="P:regulation of DNA-templated transcription"/>
    <property type="evidence" value="ECO:0007669"/>
    <property type="project" value="InterPro"/>
</dbReference>
<dbReference type="PANTHER" id="PTHR48111">
    <property type="entry name" value="REGULATOR OF RPOS"/>
    <property type="match status" value="1"/>
</dbReference>
<dbReference type="InterPro" id="IPR036388">
    <property type="entry name" value="WH-like_DNA-bd_sf"/>
</dbReference>
<evidence type="ECO:0000256" key="4">
    <source>
        <dbReference type="ARBA" id="ARBA00023125"/>
    </source>
</evidence>
<dbReference type="SUPFAM" id="SSF46894">
    <property type="entry name" value="C-terminal effector domain of the bipartite response regulators"/>
    <property type="match status" value="1"/>
</dbReference>
<dbReference type="GeneID" id="92931554"/>
<dbReference type="InterPro" id="IPR001867">
    <property type="entry name" value="OmpR/PhoB-type_DNA-bd"/>
</dbReference>
<dbReference type="RefSeq" id="WP_014003628.1">
    <property type="nucleotide sequence ID" value="NZ_CP026328.2"/>
</dbReference>
<dbReference type="Gene3D" id="3.40.50.2300">
    <property type="match status" value="1"/>
</dbReference>
<dbReference type="InterPro" id="IPR039420">
    <property type="entry name" value="WalR-like"/>
</dbReference>
<dbReference type="SUPFAM" id="SSF52172">
    <property type="entry name" value="CheY-like"/>
    <property type="match status" value="1"/>
</dbReference>
<dbReference type="GO" id="GO:0005829">
    <property type="term" value="C:cytosol"/>
    <property type="evidence" value="ECO:0007669"/>
    <property type="project" value="TreeGrafter"/>
</dbReference>
<dbReference type="PROSITE" id="PS50110">
    <property type="entry name" value="RESPONSE_REGULATORY"/>
    <property type="match status" value="1"/>
</dbReference>
<dbReference type="CDD" id="cd00383">
    <property type="entry name" value="trans_reg_C"/>
    <property type="match status" value="1"/>
</dbReference>
<sequence>MEIKSSAHILVVDDDLRLRSLVEAHLRQVGFTVDGVRDGQGLDHKLHGGEVDLIILDLGLPDEDGLQICQRLRLTYDTPILILTARGDEVDRILGLEMGADDYLSKPFHPRELIARVQAILRRTKPMNRGRQHADEPEICMKGAFVVDTRRQKILWRGEPLELSQADFQTLSTLIKHEGQPLSRERLMLLSRGRTYASDDRTIDMQISRLRKLLDSKTDGAQHIRTVWGSGYMFLSEP</sequence>
<proteinExistence type="predicted"/>
<dbReference type="PROSITE" id="PS51755">
    <property type="entry name" value="OMPR_PHOB"/>
    <property type="match status" value="1"/>
</dbReference>
<dbReference type="Gene3D" id="1.10.10.10">
    <property type="entry name" value="Winged helix-like DNA-binding domain superfamily/Winged helix DNA-binding domain"/>
    <property type="match status" value="1"/>
</dbReference>
<dbReference type="Pfam" id="PF00072">
    <property type="entry name" value="Response_reg"/>
    <property type="match status" value="1"/>
</dbReference>
<dbReference type="GO" id="GO:0032993">
    <property type="term" value="C:protein-DNA complex"/>
    <property type="evidence" value="ECO:0007669"/>
    <property type="project" value="TreeGrafter"/>
</dbReference>
<dbReference type="OMA" id="VICPKER"/>
<evidence type="ECO:0000256" key="5">
    <source>
        <dbReference type="ARBA" id="ARBA00023163"/>
    </source>
</evidence>
<dbReference type="Gene3D" id="6.10.250.690">
    <property type="match status" value="1"/>
</dbReference>
<keyword evidence="1 6" id="KW-0597">Phosphoprotein</keyword>
<accession>A0A191ZDN1</accession>
<feature type="domain" description="Response regulatory" evidence="8">
    <location>
        <begin position="8"/>
        <end position="121"/>
    </location>
</feature>
<feature type="DNA-binding region" description="OmpR/PhoB-type" evidence="7">
    <location>
        <begin position="136"/>
        <end position="236"/>
    </location>
</feature>
<dbReference type="Pfam" id="PF00486">
    <property type="entry name" value="Trans_reg_C"/>
    <property type="match status" value="1"/>
</dbReference>
<dbReference type="SMART" id="SM00862">
    <property type="entry name" value="Trans_reg_C"/>
    <property type="match status" value="1"/>
</dbReference>
<dbReference type="GO" id="GO:0000976">
    <property type="term" value="F:transcription cis-regulatory region binding"/>
    <property type="evidence" value="ECO:0007669"/>
    <property type="project" value="TreeGrafter"/>
</dbReference>
<evidence type="ECO:0000256" key="1">
    <source>
        <dbReference type="ARBA" id="ARBA00022553"/>
    </source>
</evidence>
<evidence type="ECO:0000256" key="6">
    <source>
        <dbReference type="PROSITE-ProRule" id="PRU00169"/>
    </source>
</evidence>
<gene>
    <name evidence="10" type="primary">rsrR</name>
</gene>
<evidence type="ECO:0000256" key="3">
    <source>
        <dbReference type="ARBA" id="ARBA00023015"/>
    </source>
</evidence>
<evidence type="ECO:0000256" key="7">
    <source>
        <dbReference type="PROSITE-ProRule" id="PRU01091"/>
    </source>
</evidence>
<keyword evidence="4 7" id="KW-0238">DNA-binding</keyword>
<feature type="domain" description="OmpR/PhoB-type" evidence="9">
    <location>
        <begin position="136"/>
        <end position="236"/>
    </location>
</feature>
<organism evidence="10">
    <name type="scientific">Acidithiobacillus caldus</name>
    <dbReference type="NCBI Taxonomy" id="33059"/>
    <lineage>
        <taxon>Bacteria</taxon>
        <taxon>Pseudomonadati</taxon>
        <taxon>Pseudomonadota</taxon>
        <taxon>Acidithiobacillia</taxon>
        <taxon>Acidithiobacillales</taxon>
        <taxon>Acidithiobacillaceae</taxon>
        <taxon>Acidithiobacillus</taxon>
    </lineage>
</organism>
<protein>
    <submittedName>
        <fullName evidence="10">RsrR</fullName>
    </submittedName>
</protein>